<dbReference type="GO" id="GO:0005634">
    <property type="term" value="C:nucleus"/>
    <property type="evidence" value="ECO:0007669"/>
    <property type="project" value="TreeGrafter"/>
</dbReference>
<dbReference type="GO" id="GO:1990131">
    <property type="term" value="C:Gtr1-Gtr2 GTPase complex"/>
    <property type="evidence" value="ECO:0007669"/>
    <property type="project" value="TreeGrafter"/>
</dbReference>
<feature type="compositionally biased region" description="Low complexity" evidence="4">
    <location>
        <begin position="73"/>
        <end position="85"/>
    </location>
</feature>
<dbReference type="GO" id="GO:0003924">
    <property type="term" value="F:GTPase activity"/>
    <property type="evidence" value="ECO:0007669"/>
    <property type="project" value="TreeGrafter"/>
</dbReference>
<dbReference type="SUPFAM" id="SSF52540">
    <property type="entry name" value="P-loop containing nucleoside triphosphate hydrolases"/>
    <property type="match status" value="1"/>
</dbReference>
<dbReference type="Gene3D" id="3.40.50.300">
    <property type="entry name" value="P-loop containing nucleotide triphosphate hydrolases"/>
    <property type="match status" value="1"/>
</dbReference>
<dbReference type="PANTHER" id="PTHR11259:SF2">
    <property type="entry name" value="GH16429P"/>
    <property type="match status" value="1"/>
</dbReference>
<organism evidence="5">
    <name type="scientific">Timspurckia oligopyrenoides</name>
    <dbReference type="NCBI Taxonomy" id="708627"/>
    <lineage>
        <taxon>Eukaryota</taxon>
        <taxon>Rhodophyta</taxon>
        <taxon>Bangiophyceae</taxon>
        <taxon>Porphyridiales</taxon>
        <taxon>Porphyridiaceae</taxon>
        <taxon>Timspurckia</taxon>
    </lineage>
</organism>
<evidence type="ECO:0008006" key="6">
    <source>
        <dbReference type="Google" id="ProtNLM"/>
    </source>
</evidence>
<protein>
    <recommendedName>
        <fullName evidence="6">Ras-related GTP-binding protein</fullName>
    </recommendedName>
</protein>
<feature type="region of interest" description="Disordered" evidence="4">
    <location>
        <begin position="405"/>
        <end position="452"/>
    </location>
</feature>
<name>A0A7S1ERZ0_9RHOD</name>
<feature type="compositionally biased region" description="Polar residues" evidence="4">
    <location>
        <begin position="441"/>
        <end position="452"/>
    </location>
</feature>
<dbReference type="Pfam" id="PF04670">
    <property type="entry name" value="Gtr1_RagA"/>
    <property type="match status" value="1"/>
</dbReference>
<sequence length="521" mass="57008">MDNVSRSYEEYAEDYSVSSADTDEVFSGPGSFVRAPMLVSPLMRSVVHPPSHQIPPQIITNPPLASSAIPTHSSSALMSSGSPAATSSIHADQRKQSATYPSAAQDIAGAQISPSSPNQDHHRHHHHHHKGNPETDLATESVVDGAGNDVIPASYRPRIVIAGLPRSGKTSVQSVVFHKVSPHETLFLESTNKMVKHEIGNSAFCQLQIWDLPGSLQHVGDSVLSACAALIFVIDVTSEETEEALLRLHHTIVRAHAANPHVFIEVFIHKADALTEEQKVHCQRELQDRVDEELNDAGLSSIISRINYRATSIFDHSVYEAFSQVAQKLIPETGVLESLLDFLVNTSGMEKAFLFDVVSKLYIATDSTPVHPQDFELCSDMIDVIIDISCIYDTNIQDAAHNRISADSQESRADNNAAPAAAVVESEPEHSIDAGSKKSTELGSSTESRLNFGNQTNSSATIRLTNDMVLYMREVSNYLALCFIIRTEVFDTSMGLVEYNVSVFQESLHKVVEHRLNPPST</sequence>
<comment type="similarity">
    <text evidence="1">Belongs to the GTR/RAG GTP-binding protein family.</text>
</comment>
<feature type="compositionally biased region" description="Basic and acidic residues" evidence="4">
    <location>
        <begin position="427"/>
        <end position="440"/>
    </location>
</feature>
<evidence type="ECO:0000313" key="5">
    <source>
        <dbReference type="EMBL" id="CAD8820227.1"/>
    </source>
</evidence>
<dbReference type="GO" id="GO:0009267">
    <property type="term" value="P:cellular response to starvation"/>
    <property type="evidence" value="ECO:0007669"/>
    <property type="project" value="TreeGrafter"/>
</dbReference>
<dbReference type="InterPro" id="IPR027417">
    <property type="entry name" value="P-loop_NTPase"/>
</dbReference>
<feature type="compositionally biased region" description="Polar residues" evidence="4">
    <location>
        <begin position="59"/>
        <end position="72"/>
    </location>
</feature>
<accession>A0A7S1ERZ0</accession>
<dbReference type="EMBL" id="HBFP01006474">
    <property type="protein sequence ID" value="CAD8820227.1"/>
    <property type="molecule type" value="Transcribed_RNA"/>
</dbReference>
<dbReference type="GO" id="GO:0005525">
    <property type="term" value="F:GTP binding"/>
    <property type="evidence" value="ECO:0007669"/>
    <property type="project" value="UniProtKB-KW"/>
</dbReference>
<evidence type="ECO:0000256" key="2">
    <source>
        <dbReference type="ARBA" id="ARBA00022741"/>
    </source>
</evidence>
<feature type="compositionally biased region" description="Low complexity" evidence="4">
    <location>
        <begin position="414"/>
        <end position="425"/>
    </location>
</feature>
<feature type="compositionally biased region" description="Basic residues" evidence="4">
    <location>
        <begin position="121"/>
        <end position="130"/>
    </location>
</feature>
<evidence type="ECO:0000256" key="1">
    <source>
        <dbReference type="ARBA" id="ARBA00007756"/>
    </source>
</evidence>
<gene>
    <name evidence="5" type="ORF">TOLI1172_LOCUS4618</name>
</gene>
<reference evidence="5" key="1">
    <citation type="submission" date="2021-01" db="EMBL/GenBank/DDBJ databases">
        <authorList>
            <person name="Corre E."/>
            <person name="Pelletier E."/>
            <person name="Niang G."/>
            <person name="Scheremetjew M."/>
            <person name="Finn R."/>
            <person name="Kale V."/>
            <person name="Holt S."/>
            <person name="Cochrane G."/>
            <person name="Meng A."/>
            <person name="Brown T."/>
            <person name="Cohen L."/>
        </authorList>
    </citation>
    <scope>NUCLEOTIDE SEQUENCE</scope>
    <source>
        <strain evidence="5">CCMP3278</strain>
    </source>
</reference>
<dbReference type="InterPro" id="IPR006762">
    <property type="entry name" value="Gtr1_RagA"/>
</dbReference>
<evidence type="ECO:0000256" key="4">
    <source>
        <dbReference type="SAM" id="MobiDB-lite"/>
    </source>
</evidence>
<dbReference type="Gene3D" id="3.30.450.190">
    <property type="match status" value="1"/>
</dbReference>
<dbReference type="GO" id="GO:1904263">
    <property type="term" value="P:positive regulation of TORC1 signaling"/>
    <property type="evidence" value="ECO:0007669"/>
    <property type="project" value="TreeGrafter"/>
</dbReference>
<evidence type="ECO:0000256" key="3">
    <source>
        <dbReference type="ARBA" id="ARBA00023134"/>
    </source>
</evidence>
<proteinExistence type="inferred from homology"/>
<feature type="compositionally biased region" description="Polar residues" evidence="4">
    <location>
        <begin position="86"/>
        <end position="102"/>
    </location>
</feature>
<dbReference type="GO" id="GO:0010507">
    <property type="term" value="P:negative regulation of autophagy"/>
    <property type="evidence" value="ECO:0007669"/>
    <property type="project" value="TreeGrafter"/>
</dbReference>
<feature type="region of interest" description="Disordered" evidence="4">
    <location>
        <begin position="53"/>
        <end position="136"/>
    </location>
</feature>
<dbReference type="PANTHER" id="PTHR11259">
    <property type="entry name" value="RAS-RELATED GTP BINDING RAG/GTR YEAST"/>
    <property type="match status" value="1"/>
</dbReference>
<dbReference type="AlphaFoldDB" id="A0A7S1ERZ0"/>
<keyword evidence="2" id="KW-0547">Nucleotide-binding</keyword>
<dbReference type="GO" id="GO:0005764">
    <property type="term" value="C:lysosome"/>
    <property type="evidence" value="ECO:0007669"/>
    <property type="project" value="TreeGrafter"/>
</dbReference>
<keyword evidence="3" id="KW-0342">GTP-binding</keyword>